<dbReference type="RefSeq" id="WP_089089516.1">
    <property type="nucleotide sequence ID" value="NZ_BCMH01000023.1"/>
</dbReference>
<evidence type="ECO:0000313" key="2">
    <source>
        <dbReference type="EMBL" id="GAX04564.1"/>
    </source>
</evidence>
<accession>A0A1Z5IS13</accession>
<feature type="domain" description="Phage terminase large subunit N-terminal" evidence="1">
    <location>
        <begin position="30"/>
        <end position="138"/>
    </location>
</feature>
<dbReference type="PANTHER" id="PTHR39184:SF1">
    <property type="entry name" value="PBSX PHAGE TERMINASE LARGE SUBUNIT"/>
    <property type="match status" value="1"/>
</dbReference>
<dbReference type="PANTHER" id="PTHR39184">
    <property type="match status" value="1"/>
</dbReference>
<dbReference type="Gene3D" id="3.40.50.300">
    <property type="entry name" value="P-loop containing nucleotide triphosphate hydrolases"/>
    <property type="match status" value="1"/>
</dbReference>
<dbReference type="Pfam" id="PF04466">
    <property type="entry name" value="Terminase_3"/>
    <property type="match status" value="1"/>
</dbReference>
<reference evidence="2 3" key="1">
    <citation type="submission" date="2015-11" db="EMBL/GenBank/DDBJ databases">
        <title>Draft genome sequences of new species of the genus Lactobacillus isolated from orchardgrass silage.</title>
        <authorList>
            <person name="Tohno M."/>
            <person name="Tanizawa Y."/>
            <person name="Arita M."/>
        </authorList>
    </citation>
    <scope>NUCLEOTIDE SEQUENCE [LARGE SCALE GENOMIC DNA]</scope>
    <source>
        <strain evidence="2 3">IWT140</strain>
    </source>
</reference>
<name>A0A1Z5IS13_9LACO</name>
<organism evidence="2 3">
    <name type="scientific">Secundilactobacillus pentosiphilus</name>
    <dbReference type="NCBI Taxonomy" id="1714682"/>
    <lineage>
        <taxon>Bacteria</taxon>
        <taxon>Bacillati</taxon>
        <taxon>Bacillota</taxon>
        <taxon>Bacilli</taxon>
        <taxon>Lactobacillales</taxon>
        <taxon>Lactobacillaceae</taxon>
        <taxon>Secundilactobacillus</taxon>
    </lineage>
</organism>
<dbReference type="AlphaFoldDB" id="A0A1Z5IS13"/>
<comment type="caution">
    <text evidence="2">The sequence shown here is derived from an EMBL/GenBank/DDBJ whole genome shotgun (WGS) entry which is preliminary data.</text>
</comment>
<proteinExistence type="predicted"/>
<dbReference type="InterPro" id="IPR035412">
    <property type="entry name" value="Terminase_L_N"/>
</dbReference>
<gene>
    <name evidence="2" type="ORF">IWT140_02206</name>
</gene>
<dbReference type="EMBL" id="BCMH01000023">
    <property type="protein sequence ID" value="GAX04564.1"/>
    <property type="molecule type" value="Genomic_DNA"/>
</dbReference>
<evidence type="ECO:0000259" key="1">
    <source>
        <dbReference type="Pfam" id="PF04466"/>
    </source>
</evidence>
<dbReference type="Proteomes" id="UP000198430">
    <property type="component" value="Unassembled WGS sequence"/>
</dbReference>
<protein>
    <submittedName>
        <fullName evidence="2">Terminase large subunit</fullName>
    </submittedName>
</protein>
<sequence>MTLLKQQKQIRISEIVQPHFKKLWNTKCPYIIALGGRGSFKSSTISLKLVRKMKSFTSRGLKVNVVSFRENQAYLRDSVYAQIVWALNMLDIADEYEFHTSPLRILHRRTGSGFYFYGVNDPQKLKSNTIGHVIALWFNFRSHKTPLIR</sequence>
<dbReference type="InterPro" id="IPR027417">
    <property type="entry name" value="P-loop_NTPase"/>
</dbReference>
<evidence type="ECO:0000313" key="3">
    <source>
        <dbReference type="Proteomes" id="UP000198430"/>
    </source>
</evidence>
<keyword evidence="3" id="KW-1185">Reference proteome</keyword>
<dbReference type="InterPro" id="IPR052380">
    <property type="entry name" value="Viral_DNA_packaging_terminase"/>
</dbReference>